<evidence type="ECO:0000313" key="2">
    <source>
        <dbReference type="EMBL" id="OJT00584.1"/>
    </source>
</evidence>
<dbReference type="RefSeq" id="WP_072677445.1">
    <property type="nucleotide sequence ID" value="NZ_MPKY01000001.1"/>
</dbReference>
<proteinExistence type="predicted"/>
<reference evidence="2" key="1">
    <citation type="submission" date="2016-11" db="EMBL/GenBank/DDBJ databases">
        <title>Draft Genome Sequence of Marinobacter hydrocarbonoclasticus strain STW2, a polyaromatic aromatic hydrocarbon degrading and denitrifying bacterium from rhizosphere of Seagrass Enhalus acodoides.</title>
        <authorList>
            <person name="Ling J."/>
            <person name="Dong J."/>
        </authorList>
    </citation>
    <scope>NUCLEOTIDE SEQUENCE [LARGE SCALE GENOMIC DNA]</scope>
    <source>
        <strain evidence="2">STW2</strain>
    </source>
</reference>
<dbReference type="EMBL" id="MPKY01000001">
    <property type="protein sequence ID" value="OJT00584.1"/>
    <property type="molecule type" value="Genomic_DNA"/>
</dbReference>
<protein>
    <recommendedName>
        <fullName evidence="1">Glycosyltransferase subfamily 4-like N-terminal domain-containing protein</fullName>
    </recommendedName>
</protein>
<dbReference type="InterPro" id="IPR028098">
    <property type="entry name" value="Glyco_trans_4-like_N"/>
</dbReference>
<sequence length="398" mass="45199">MRIVLVYKEDYPWDVRVEKLALALTEQGHSVTIVSRNLEQRPIRETDGKLKLLRLPRFGQFPLCIRKLLNFPLWFNPIWIFRISQAARHERADLIIVRDLPLVRSSLILKRILGTKVALDMAEVYPEMYASSAQSSDNSFAQRLLKNPKVAQRYETSVLPKVDHTLVMIEESRDRLLRNGISQDRVTIVSNTPPIDKFGGSVHQHTGTNLHLAYVGFLTELRGLDLLVKAVAEYIERGNPADSIKVDIVGKGASKPKLQRLVKELGVRSSVTIHGWLSQEKVTQLMTAANVGALTYRVCGHWNHTIPNKIFDYMLAGLPVLATEVIPIQRIITQEDCGLVCRDLDTADIAEKLEQLRKPELRNVLGRNGHEAVKRTWNWEKDKTQLANAMRSINSNNN</sequence>
<organism evidence="2 3">
    <name type="scientific">Marinobacter nauticus</name>
    <name type="common">Marinobacter hydrocarbonoclasticus</name>
    <name type="synonym">Marinobacter aquaeolei</name>
    <dbReference type="NCBI Taxonomy" id="2743"/>
    <lineage>
        <taxon>Bacteria</taxon>
        <taxon>Pseudomonadati</taxon>
        <taxon>Pseudomonadota</taxon>
        <taxon>Gammaproteobacteria</taxon>
        <taxon>Pseudomonadales</taxon>
        <taxon>Marinobacteraceae</taxon>
        <taxon>Marinobacter</taxon>
    </lineage>
</organism>
<dbReference type="SUPFAM" id="SSF53756">
    <property type="entry name" value="UDP-Glycosyltransferase/glycogen phosphorylase"/>
    <property type="match status" value="1"/>
</dbReference>
<gene>
    <name evidence="2" type="ORF">BEE62_11130</name>
</gene>
<dbReference type="GO" id="GO:0016757">
    <property type="term" value="F:glycosyltransferase activity"/>
    <property type="evidence" value="ECO:0007669"/>
    <property type="project" value="UniProtKB-ARBA"/>
</dbReference>
<evidence type="ECO:0000259" key="1">
    <source>
        <dbReference type="Pfam" id="PF13579"/>
    </source>
</evidence>
<dbReference type="CDD" id="cd03794">
    <property type="entry name" value="GT4_WbuB-like"/>
    <property type="match status" value="1"/>
</dbReference>
<evidence type="ECO:0000313" key="3">
    <source>
        <dbReference type="Proteomes" id="UP000183986"/>
    </source>
</evidence>
<dbReference type="Gene3D" id="3.40.50.2000">
    <property type="entry name" value="Glycogen Phosphorylase B"/>
    <property type="match status" value="2"/>
</dbReference>
<name>A0A1M2UZ24_MARNT</name>
<dbReference type="Pfam" id="PF13579">
    <property type="entry name" value="Glyco_trans_4_4"/>
    <property type="match status" value="1"/>
</dbReference>
<dbReference type="Pfam" id="PF13692">
    <property type="entry name" value="Glyco_trans_1_4"/>
    <property type="match status" value="1"/>
</dbReference>
<dbReference type="Proteomes" id="UP000183986">
    <property type="component" value="Unassembled WGS sequence"/>
</dbReference>
<comment type="caution">
    <text evidence="2">The sequence shown here is derived from an EMBL/GenBank/DDBJ whole genome shotgun (WGS) entry which is preliminary data.</text>
</comment>
<feature type="domain" description="Glycosyltransferase subfamily 4-like N-terminal" evidence="1">
    <location>
        <begin position="15"/>
        <end position="191"/>
    </location>
</feature>
<accession>A0A1M2UZ24</accession>
<keyword evidence="3" id="KW-1185">Reference proteome</keyword>
<dbReference type="OrthoDB" id="9815351at2"/>
<dbReference type="AlphaFoldDB" id="A0A1M2UZ24"/>
<dbReference type="PANTHER" id="PTHR12526">
    <property type="entry name" value="GLYCOSYLTRANSFERASE"/>
    <property type="match status" value="1"/>
</dbReference>